<organism evidence="1 2">
    <name type="scientific">Candidatus Venteria ishoeyi</name>
    <dbReference type="NCBI Taxonomy" id="1899563"/>
    <lineage>
        <taxon>Bacteria</taxon>
        <taxon>Pseudomonadati</taxon>
        <taxon>Pseudomonadota</taxon>
        <taxon>Gammaproteobacteria</taxon>
        <taxon>Thiotrichales</taxon>
        <taxon>Thiotrichaceae</taxon>
        <taxon>Venteria</taxon>
    </lineage>
</organism>
<protein>
    <recommendedName>
        <fullName evidence="3">Major exported protein</fullName>
    </recommendedName>
</protein>
<reference evidence="1 2" key="1">
    <citation type="submission" date="2016-10" db="EMBL/GenBank/DDBJ databases">
        <authorList>
            <person name="de Groot N.N."/>
        </authorList>
    </citation>
    <scope>NUCLEOTIDE SEQUENCE [LARGE SCALE GENOMIC DNA]</scope>
    <source>
        <strain evidence="1">MBHS1</strain>
    </source>
</reference>
<dbReference type="Proteomes" id="UP000236724">
    <property type="component" value="Unassembled WGS sequence"/>
</dbReference>
<dbReference type="AlphaFoldDB" id="A0A1H6FEC3"/>
<dbReference type="OrthoDB" id="5066999at2"/>
<dbReference type="SUPFAM" id="SSF141452">
    <property type="entry name" value="Hcp1-like"/>
    <property type="match status" value="1"/>
</dbReference>
<keyword evidence="2" id="KW-1185">Reference proteome</keyword>
<name>A0A1H6FEC3_9GAMM</name>
<dbReference type="PANTHER" id="PTHR36152">
    <property type="entry name" value="CYTOPLASMIC PROTEIN-RELATED"/>
    <property type="match status" value="1"/>
</dbReference>
<dbReference type="RefSeq" id="WP_103921970.1">
    <property type="nucleotide sequence ID" value="NZ_FMSV02000549.1"/>
</dbReference>
<proteinExistence type="predicted"/>
<evidence type="ECO:0000313" key="2">
    <source>
        <dbReference type="Proteomes" id="UP000236724"/>
    </source>
</evidence>
<evidence type="ECO:0008006" key="3">
    <source>
        <dbReference type="Google" id="ProtNLM"/>
    </source>
</evidence>
<dbReference type="InterPro" id="IPR053165">
    <property type="entry name" value="HSI-I_assembly_Hcp1"/>
</dbReference>
<dbReference type="Gene3D" id="2.30.110.20">
    <property type="entry name" value="Hcp1-like"/>
    <property type="match status" value="1"/>
</dbReference>
<dbReference type="Pfam" id="PF05638">
    <property type="entry name" value="T6SS_HCP"/>
    <property type="match status" value="1"/>
</dbReference>
<dbReference type="InterPro" id="IPR036624">
    <property type="entry name" value="Hcp1-lik_sf"/>
</dbReference>
<accession>A0A1H6FEC3</accession>
<evidence type="ECO:0000313" key="1">
    <source>
        <dbReference type="EMBL" id="SEH08428.1"/>
    </source>
</evidence>
<dbReference type="PANTHER" id="PTHR36152:SF1">
    <property type="entry name" value="UBIQUITIN-LIKE DOMAIN-CONTAINING PROTEIN"/>
    <property type="match status" value="1"/>
</dbReference>
<gene>
    <name evidence="1" type="ORF">MBHS_04320</name>
</gene>
<sequence length="183" mass="20891">MASNIYLKIYPTGKSSDFFQGNSQDTNHNGQIELDSWSHSFEQPVSAATKSSELGPSARCNHEALTFSKFYDNSTDNLMKACWIGQCLDAEFYLYRPLEGGPEVLTEKQNRYLKITTKNCYLKSMSISGEAEEIAKEELTLIYNYIQYGFREIDLFSGKLKNATEAIDWYWTTNLITSTPTHE</sequence>
<dbReference type="EMBL" id="FMSV02000549">
    <property type="protein sequence ID" value="SEH08428.1"/>
    <property type="molecule type" value="Genomic_DNA"/>
</dbReference>
<dbReference type="InterPro" id="IPR008514">
    <property type="entry name" value="T6SS_Hcp"/>
</dbReference>